<dbReference type="GO" id="GO:0018478">
    <property type="term" value="F:malonate-semialdehyde dehydrogenase (acetylating) activity"/>
    <property type="evidence" value="ECO:0007669"/>
    <property type="project" value="UniProtKB-EC"/>
</dbReference>
<feature type="domain" description="Aldehyde dehydrogenase" evidence="2">
    <location>
        <begin position="45"/>
        <end position="275"/>
    </location>
</feature>
<dbReference type="EC" id="1.2.1.18" evidence="3"/>
<dbReference type="RefSeq" id="WP_232088231.1">
    <property type="nucleotide sequence ID" value="NZ_LT608333.1"/>
</dbReference>
<dbReference type="GO" id="GO:0004491">
    <property type="term" value="F:methylmalonate-semialdehyde dehydrogenase (acylating, NAD) activity"/>
    <property type="evidence" value="ECO:0007669"/>
    <property type="project" value="UniProtKB-EC"/>
</dbReference>
<dbReference type="PANTHER" id="PTHR43866:SF4">
    <property type="entry name" value="MALONATE-SEMIALDEHYDE DEHYDROGENASE"/>
    <property type="match status" value="1"/>
</dbReference>
<proteinExistence type="predicted"/>
<dbReference type="Gene3D" id="3.40.309.10">
    <property type="entry name" value="Aldehyde Dehydrogenase, Chain A, domain 2"/>
    <property type="match status" value="1"/>
</dbReference>
<name>A0A212L0D6_9BACT</name>
<dbReference type="FunFam" id="3.40.309.10:FF:000002">
    <property type="entry name" value="Methylmalonate-semialdehyde dehydrogenase (Acylating)"/>
    <property type="match status" value="1"/>
</dbReference>
<dbReference type="Gene3D" id="3.40.605.10">
    <property type="entry name" value="Aldehyde Dehydrogenase, Chain A, domain 1"/>
    <property type="match status" value="1"/>
</dbReference>
<dbReference type="AlphaFoldDB" id="A0A212L0D6"/>
<protein>
    <submittedName>
        <fullName evidence="3">Methylmalonate semialdehyde dehydrogenase (Acylating) 3</fullName>
        <ecNumber evidence="3">1.2.1.18</ecNumber>
        <ecNumber evidence="3">1.2.1.27</ecNumber>
    </submittedName>
</protein>
<dbReference type="InterPro" id="IPR015590">
    <property type="entry name" value="Aldehyde_DH_dom"/>
</dbReference>
<accession>A0A212L0D6</accession>
<dbReference type="InterPro" id="IPR016162">
    <property type="entry name" value="Ald_DH_N"/>
</dbReference>
<dbReference type="EC" id="1.2.1.27" evidence="3"/>
<evidence type="ECO:0000259" key="2">
    <source>
        <dbReference type="Pfam" id="PF00171"/>
    </source>
</evidence>
<dbReference type="InterPro" id="IPR016163">
    <property type="entry name" value="Ald_DH_C"/>
</dbReference>
<dbReference type="InterPro" id="IPR016161">
    <property type="entry name" value="Ald_DH/histidinol_DH"/>
</dbReference>
<dbReference type="SUPFAM" id="SSF53720">
    <property type="entry name" value="ALDH-like"/>
    <property type="match status" value="1"/>
</dbReference>
<dbReference type="Pfam" id="PF00171">
    <property type="entry name" value="Aldedh"/>
    <property type="match status" value="1"/>
</dbReference>
<organism evidence="3">
    <name type="scientific">uncultured Desulfovibrio sp</name>
    <dbReference type="NCBI Taxonomy" id="167968"/>
    <lineage>
        <taxon>Bacteria</taxon>
        <taxon>Pseudomonadati</taxon>
        <taxon>Thermodesulfobacteriota</taxon>
        <taxon>Desulfovibrionia</taxon>
        <taxon>Desulfovibrionales</taxon>
        <taxon>Desulfovibrionaceae</taxon>
        <taxon>Desulfovibrio</taxon>
        <taxon>environmental samples</taxon>
    </lineage>
</organism>
<keyword evidence="1 3" id="KW-0560">Oxidoreductase</keyword>
<dbReference type="InterPro" id="IPR010061">
    <property type="entry name" value="MeMal-semiAld_DH"/>
</dbReference>
<dbReference type="EMBL" id="FMJC01000001">
    <property type="protein sequence ID" value="SCM71003.1"/>
    <property type="molecule type" value="Genomic_DNA"/>
</dbReference>
<evidence type="ECO:0000256" key="1">
    <source>
        <dbReference type="ARBA" id="ARBA00023002"/>
    </source>
</evidence>
<reference evidence="3" key="1">
    <citation type="submission" date="2016-08" db="EMBL/GenBank/DDBJ databases">
        <authorList>
            <person name="Seilhamer J.J."/>
        </authorList>
    </citation>
    <scope>NUCLEOTIDE SEQUENCE</scope>
    <source>
        <strain evidence="3">86-1</strain>
    </source>
</reference>
<gene>
    <name evidence="3" type="ORF">KL86DES1_10780</name>
</gene>
<dbReference type="GO" id="GO:0006574">
    <property type="term" value="P:L-valine catabolic process"/>
    <property type="evidence" value="ECO:0007669"/>
    <property type="project" value="TreeGrafter"/>
</dbReference>
<dbReference type="GO" id="GO:0006210">
    <property type="term" value="P:thymine catabolic process"/>
    <property type="evidence" value="ECO:0007669"/>
    <property type="project" value="TreeGrafter"/>
</dbReference>
<dbReference type="PANTHER" id="PTHR43866">
    <property type="entry name" value="MALONATE-SEMIALDEHYDE DEHYDROGENASE"/>
    <property type="match status" value="1"/>
</dbReference>
<sequence>MKNTPGMSTYCHALPHYVLPQIRSCGRTWEAWGTAAQNVHQCLGEAKNHALVLNDAVLDRTAAGIINAFCGCAGERCMALPVIVAQEGIADALVQKLVEKAGELRMGPAWNKADTTLGPLVNARQKESVPKWIETGLAEGAVMVLDGRNPSVAPGCENGFFVGPTILDHVKPGMAVGDREVFGPVLCIKRVKTFEKGLAVMNANPFANRSVICTSSGYYARQFARDTDGGQVGINVGIPVPVCCFGFTGHKRSFIGDLHVMSSDGVRFYTESKNVTSTWFLPDHQGSVDTWDGMLSIH</sequence>
<evidence type="ECO:0000313" key="3">
    <source>
        <dbReference type="EMBL" id="SCM71003.1"/>
    </source>
</evidence>